<dbReference type="Gene3D" id="3.90.1200.10">
    <property type="match status" value="1"/>
</dbReference>
<reference evidence="3" key="1">
    <citation type="submission" date="2021-03" db="EMBL/GenBank/DDBJ databases">
        <title>Revisited historic fungal species revealed as producer of novel bioactive compounds through whole genome sequencing and comparative genomics.</title>
        <authorList>
            <person name="Vignolle G.A."/>
            <person name="Hochenegger N."/>
            <person name="Mach R.L."/>
            <person name="Mach-Aigner A.R."/>
            <person name="Javad Rahimi M."/>
            <person name="Salim K.A."/>
            <person name="Chan C.M."/>
            <person name="Lim L.B.L."/>
            <person name="Cai F."/>
            <person name="Druzhinina I.S."/>
            <person name="U'Ren J.M."/>
            <person name="Derntl C."/>
        </authorList>
    </citation>
    <scope>NUCLEOTIDE SEQUENCE</scope>
    <source>
        <strain evidence="3">TUCIM 5799</strain>
    </source>
</reference>
<dbReference type="PANTHER" id="PTHR12149:SF8">
    <property type="entry name" value="PROTEIN-RIBULOSAMINE 3-KINASE"/>
    <property type="match status" value="1"/>
</dbReference>
<protein>
    <recommendedName>
        <fullName evidence="1">protein-ribulosamine 3-kinase</fullName>
        <ecNumber evidence="1">2.7.1.172</ecNumber>
    </recommendedName>
</protein>
<organism evidence="3 4">
    <name type="scientific">Neoarthrinium moseri</name>
    <dbReference type="NCBI Taxonomy" id="1658444"/>
    <lineage>
        <taxon>Eukaryota</taxon>
        <taxon>Fungi</taxon>
        <taxon>Dikarya</taxon>
        <taxon>Ascomycota</taxon>
        <taxon>Pezizomycotina</taxon>
        <taxon>Sordariomycetes</taxon>
        <taxon>Xylariomycetidae</taxon>
        <taxon>Amphisphaeriales</taxon>
        <taxon>Apiosporaceae</taxon>
        <taxon>Neoarthrinium</taxon>
    </lineage>
</organism>
<evidence type="ECO:0000313" key="4">
    <source>
        <dbReference type="Proteomes" id="UP000829685"/>
    </source>
</evidence>
<dbReference type="EMBL" id="JAFIMR010000066">
    <property type="protein sequence ID" value="KAI1851146.1"/>
    <property type="molecule type" value="Genomic_DNA"/>
</dbReference>
<comment type="caution">
    <text evidence="3">The sequence shown here is derived from an EMBL/GenBank/DDBJ whole genome shotgun (WGS) entry which is preliminary data.</text>
</comment>
<evidence type="ECO:0000256" key="1">
    <source>
        <dbReference type="ARBA" id="ARBA00011961"/>
    </source>
</evidence>
<dbReference type="InterPro" id="IPR011009">
    <property type="entry name" value="Kinase-like_dom_sf"/>
</dbReference>
<dbReference type="Proteomes" id="UP000829685">
    <property type="component" value="Unassembled WGS sequence"/>
</dbReference>
<dbReference type="InterPro" id="IPR016477">
    <property type="entry name" value="Fructo-/Ketosamine-3-kinase"/>
</dbReference>
<dbReference type="AlphaFoldDB" id="A0A9Q0AG26"/>
<dbReference type="Pfam" id="PF03881">
    <property type="entry name" value="Fructosamin_kin"/>
    <property type="match status" value="1"/>
</dbReference>
<gene>
    <name evidence="3" type="ORF">JX265_013264</name>
</gene>
<keyword evidence="4" id="KW-1185">Reference proteome</keyword>
<accession>A0A9Q0AG26</accession>
<proteinExistence type="predicted"/>
<evidence type="ECO:0000256" key="2">
    <source>
        <dbReference type="ARBA" id="ARBA00048655"/>
    </source>
</evidence>
<name>A0A9Q0AG26_9PEZI</name>
<dbReference type="GO" id="GO:0102193">
    <property type="term" value="F:protein-ribulosamine 3-kinase activity"/>
    <property type="evidence" value="ECO:0007669"/>
    <property type="project" value="UniProtKB-EC"/>
</dbReference>
<dbReference type="PANTHER" id="PTHR12149">
    <property type="entry name" value="FRUCTOSAMINE 3 KINASE-RELATED PROTEIN"/>
    <property type="match status" value="1"/>
</dbReference>
<dbReference type="EC" id="2.7.1.172" evidence="1"/>
<sequence length="360" mass="40405">MSSQATWVTGIEGNFLLHDAVLKLLPEGTEVISAFSSGVSAWSKTAKVSVVLPNGSLKRYFLKCVSGESAKALVEGEYQSAYDINQVMSDLVPKPIGWGKYRSGDTQVYFFLGDFHDMDFSSAPEPAQFTARIAELHRKGVSPNGMFGYPVPTVIGIMKRTVTWETSWAKSFTHQLNDAIGYDNQTNAPWPEYDAACKQLIDAVIPRLLGTLQSDRRHITPVLIHGDLWERNVGTDRETGKTIVFDPGCTYAHNEMEFGTWRCSWAFHFNSLDYMKSYQHHIKPSEPADEFDDRNRLYSIYPYLIESAGHAGSASRQLAYNDMLFLCEKYAPLASLDKYNPKMDISVTGAHVPFVVKQLE</sequence>
<evidence type="ECO:0000313" key="3">
    <source>
        <dbReference type="EMBL" id="KAI1851146.1"/>
    </source>
</evidence>
<dbReference type="SUPFAM" id="SSF56112">
    <property type="entry name" value="Protein kinase-like (PK-like)"/>
    <property type="match status" value="1"/>
</dbReference>
<comment type="catalytic activity">
    <reaction evidence="2">
        <text>N(6)-D-ribulosyl-L-lysyl-[protein] + ATP = N(6)-(3-O-phospho-D-ribulosyl)-L-lysyl-[protein] + ADP + H(+)</text>
        <dbReference type="Rhea" id="RHEA:48432"/>
        <dbReference type="Rhea" id="RHEA-COMP:12103"/>
        <dbReference type="Rhea" id="RHEA-COMP:12104"/>
        <dbReference type="ChEBI" id="CHEBI:15378"/>
        <dbReference type="ChEBI" id="CHEBI:30616"/>
        <dbReference type="ChEBI" id="CHEBI:90418"/>
        <dbReference type="ChEBI" id="CHEBI:90420"/>
        <dbReference type="ChEBI" id="CHEBI:456216"/>
        <dbReference type="EC" id="2.7.1.172"/>
    </reaction>
    <physiologicalReaction direction="left-to-right" evidence="2">
        <dbReference type="Rhea" id="RHEA:48433"/>
    </physiologicalReaction>
</comment>